<sequence length="336" mass="34858">MAGAPVILYAEALPAWASAAPGSRCPALESLISRGLALPPLPDGPEAARMTLLGADSPDRAPAGALTACAAAGERVDGHWLRADPVTLSASMSQVYLSGAGLDGFDAAERTALAAAVSAELEQHGLQFVRRVSAGGGEDWAVRLPCAPDAEFTPLHRALGADIADQLPPGPAGLPWRRLSNELQMILHHHPVNAGRRASGRPVINGIWLWGDGPAPSPALAGGPATVISDHSISAGLARCYGGELQPFGEVDEVVSTAVRAIGQGTGPVFIDWAGTSSEAEGQLQALDQAVARLDRVATLAIYGGRRGFQARHGWRGAWWRRSRPVADVFAVEAAA</sequence>
<organism evidence="1 2">
    <name type="scientific">Elongatibacter sediminis</name>
    <dbReference type="NCBI Taxonomy" id="3119006"/>
    <lineage>
        <taxon>Bacteria</taxon>
        <taxon>Pseudomonadati</taxon>
        <taxon>Pseudomonadota</taxon>
        <taxon>Gammaproteobacteria</taxon>
        <taxon>Chromatiales</taxon>
        <taxon>Wenzhouxiangellaceae</taxon>
        <taxon>Elongatibacter</taxon>
    </lineage>
</organism>
<name>A0AAW9R740_9GAMM</name>
<evidence type="ECO:0000313" key="2">
    <source>
        <dbReference type="Proteomes" id="UP001359886"/>
    </source>
</evidence>
<evidence type="ECO:0008006" key="3">
    <source>
        <dbReference type="Google" id="ProtNLM"/>
    </source>
</evidence>
<proteinExistence type="predicted"/>
<comment type="caution">
    <text evidence="1">The sequence shown here is derived from an EMBL/GenBank/DDBJ whole genome shotgun (WGS) entry which is preliminary data.</text>
</comment>
<accession>A0AAW9R740</accession>
<dbReference type="Proteomes" id="UP001359886">
    <property type="component" value="Unassembled WGS sequence"/>
</dbReference>
<protein>
    <recommendedName>
        <fullName evidence="3">Phosphoglycerate mutase</fullName>
    </recommendedName>
</protein>
<evidence type="ECO:0000313" key="1">
    <source>
        <dbReference type="EMBL" id="MEJ8568167.1"/>
    </source>
</evidence>
<gene>
    <name evidence="1" type="ORF">V3330_11065</name>
</gene>
<keyword evidence="2" id="KW-1185">Reference proteome</keyword>
<dbReference type="RefSeq" id="WP_354695492.1">
    <property type="nucleotide sequence ID" value="NZ_JAZHOG010000007.1"/>
</dbReference>
<dbReference type="AlphaFoldDB" id="A0AAW9R740"/>
<reference evidence="1 2" key="1">
    <citation type="submission" date="2024-02" db="EMBL/GenBank/DDBJ databases">
        <title>A novel Wenzhouxiangellaceae bacterium, isolated from coastal sediments.</title>
        <authorList>
            <person name="Du Z.-J."/>
            <person name="Ye Y.-Q."/>
            <person name="Zhang X.-Y."/>
        </authorList>
    </citation>
    <scope>NUCLEOTIDE SEQUENCE [LARGE SCALE GENOMIC DNA]</scope>
    <source>
        <strain evidence="1 2">CH-27</strain>
    </source>
</reference>
<dbReference type="EMBL" id="JAZHOG010000007">
    <property type="protein sequence ID" value="MEJ8568167.1"/>
    <property type="molecule type" value="Genomic_DNA"/>
</dbReference>